<dbReference type="EMBL" id="JAABOO010000002">
    <property type="protein sequence ID" value="NER14028.1"/>
    <property type="molecule type" value="Genomic_DNA"/>
</dbReference>
<dbReference type="SUPFAM" id="SSF46458">
    <property type="entry name" value="Globin-like"/>
    <property type="match status" value="1"/>
</dbReference>
<name>A0A6P0UPX4_9FLAO</name>
<reference evidence="1 2" key="1">
    <citation type="submission" date="2020-01" db="EMBL/GenBank/DDBJ databases">
        <title>Leptobacterium flavescens.</title>
        <authorList>
            <person name="Wang G."/>
        </authorList>
    </citation>
    <scope>NUCLEOTIDE SEQUENCE [LARGE SCALE GENOMIC DNA]</scope>
    <source>
        <strain evidence="1 2">KCTC 22160</strain>
    </source>
</reference>
<dbReference type="GO" id="GO:0019825">
    <property type="term" value="F:oxygen binding"/>
    <property type="evidence" value="ECO:0007669"/>
    <property type="project" value="InterPro"/>
</dbReference>
<protein>
    <submittedName>
        <fullName evidence="1">Globin</fullName>
    </submittedName>
</protein>
<dbReference type="CDD" id="cd08916">
    <property type="entry name" value="TrHb3_P"/>
    <property type="match status" value="1"/>
</dbReference>
<dbReference type="AlphaFoldDB" id="A0A6P0UPX4"/>
<evidence type="ECO:0000313" key="1">
    <source>
        <dbReference type="EMBL" id="NER14028.1"/>
    </source>
</evidence>
<evidence type="ECO:0000313" key="2">
    <source>
        <dbReference type="Proteomes" id="UP000468581"/>
    </source>
</evidence>
<dbReference type="RefSeq" id="WP_163607489.1">
    <property type="nucleotide sequence ID" value="NZ_JAABOO010000002.1"/>
</dbReference>
<dbReference type="Proteomes" id="UP000468581">
    <property type="component" value="Unassembled WGS sequence"/>
</dbReference>
<gene>
    <name evidence="1" type="ORF">GWK08_11295</name>
</gene>
<dbReference type="Gene3D" id="1.10.490.10">
    <property type="entry name" value="Globins"/>
    <property type="match status" value="1"/>
</dbReference>
<keyword evidence="2" id="KW-1185">Reference proteome</keyword>
<dbReference type="InterPro" id="IPR009050">
    <property type="entry name" value="Globin-like_sf"/>
</dbReference>
<proteinExistence type="predicted"/>
<comment type="caution">
    <text evidence="1">The sequence shown here is derived from an EMBL/GenBank/DDBJ whole genome shotgun (WGS) entry which is preliminary data.</text>
</comment>
<accession>A0A6P0UPX4</accession>
<organism evidence="1 2">
    <name type="scientific">Leptobacterium flavescens</name>
    <dbReference type="NCBI Taxonomy" id="472055"/>
    <lineage>
        <taxon>Bacteria</taxon>
        <taxon>Pseudomonadati</taxon>
        <taxon>Bacteroidota</taxon>
        <taxon>Flavobacteriia</taxon>
        <taxon>Flavobacteriales</taxon>
        <taxon>Flavobacteriaceae</taxon>
        <taxon>Leptobacterium</taxon>
    </lineage>
</organism>
<dbReference type="InterPro" id="IPR012292">
    <property type="entry name" value="Globin/Proto"/>
</dbReference>
<sequence length="135" mass="16379">MKKDIKSREDVFLLITTFYGRIRKDELLGPFFNKHIHDWESHFERLTDFWETNLFFVKKFKGNPLQKHQEVDTAHDHKISEYHFGIWLNHWFQTLDELFEGENTEKAKARARNMGSFMYLQMFKSRSSKNGEKTE</sequence>
<dbReference type="GO" id="GO:0020037">
    <property type="term" value="F:heme binding"/>
    <property type="evidence" value="ECO:0007669"/>
    <property type="project" value="InterPro"/>
</dbReference>